<evidence type="ECO:0000313" key="2">
    <source>
        <dbReference type="EMBL" id="KAA3466891.1"/>
    </source>
</evidence>
<accession>A0A5B6VCX4</accession>
<reference evidence="3" key="1">
    <citation type="journal article" date="2019" name="Plant Biotechnol. J.">
        <title>Genome sequencing of the Australian wild diploid species Gossypium australe highlights disease resistance and delayed gland morphogenesis.</title>
        <authorList>
            <person name="Cai Y."/>
            <person name="Cai X."/>
            <person name="Wang Q."/>
            <person name="Wang P."/>
            <person name="Zhang Y."/>
            <person name="Cai C."/>
            <person name="Xu Y."/>
            <person name="Wang K."/>
            <person name="Zhou Z."/>
            <person name="Wang C."/>
            <person name="Geng S."/>
            <person name="Li B."/>
            <person name="Dong Q."/>
            <person name="Hou Y."/>
            <person name="Wang H."/>
            <person name="Ai P."/>
            <person name="Liu Z."/>
            <person name="Yi F."/>
            <person name="Sun M."/>
            <person name="An G."/>
            <person name="Cheng J."/>
            <person name="Zhang Y."/>
            <person name="Shi Q."/>
            <person name="Xie Y."/>
            <person name="Shi X."/>
            <person name="Chang Y."/>
            <person name="Huang F."/>
            <person name="Chen Y."/>
            <person name="Hong S."/>
            <person name="Mi L."/>
            <person name="Sun Q."/>
            <person name="Zhang L."/>
            <person name="Zhou B."/>
            <person name="Peng R."/>
            <person name="Zhang X."/>
            <person name="Liu F."/>
        </authorList>
    </citation>
    <scope>NUCLEOTIDE SEQUENCE [LARGE SCALE GENOMIC DNA]</scope>
    <source>
        <strain evidence="3">cv. PA1801</strain>
    </source>
</reference>
<dbReference type="AlphaFoldDB" id="A0A5B6VCX4"/>
<keyword evidence="3" id="KW-1185">Reference proteome</keyword>
<evidence type="ECO:0000313" key="3">
    <source>
        <dbReference type="Proteomes" id="UP000325315"/>
    </source>
</evidence>
<dbReference type="InterPro" id="IPR043502">
    <property type="entry name" value="DNA/RNA_pol_sf"/>
</dbReference>
<keyword evidence="1" id="KW-0812">Transmembrane</keyword>
<name>A0A5B6VCX4_9ROSI</name>
<dbReference type="OrthoDB" id="1738562at2759"/>
<gene>
    <name evidence="2" type="ORF">EPI10_001952</name>
</gene>
<feature type="transmembrane region" description="Helical" evidence="1">
    <location>
        <begin position="160"/>
        <end position="181"/>
    </location>
</feature>
<organism evidence="2 3">
    <name type="scientific">Gossypium australe</name>
    <dbReference type="NCBI Taxonomy" id="47621"/>
    <lineage>
        <taxon>Eukaryota</taxon>
        <taxon>Viridiplantae</taxon>
        <taxon>Streptophyta</taxon>
        <taxon>Embryophyta</taxon>
        <taxon>Tracheophyta</taxon>
        <taxon>Spermatophyta</taxon>
        <taxon>Magnoliopsida</taxon>
        <taxon>eudicotyledons</taxon>
        <taxon>Gunneridae</taxon>
        <taxon>Pentapetalae</taxon>
        <taxon>rosids</taxon>
        <taxon>malvids</taxon>
        <taxon>Malvales</taxon>
        <taxon>Malvaceae</taxon>
        <taxon>Malvoideae</taxon>
        <taxon>Gossypium</taxon>
    </lineage>
</organism>
<comment type="caution">
    <text evidence="2">The sequence shown here is derived from an EMBL/GenBank/DDBJ whole genome shotgun (WGS) entry which is preliminary data.</text>
</comment>
<keyword evidence="1" id="KW-0472">Membrane</keyword>
<keyword evidence="1" id="KW-1133">Transmembrane helix</keyword>
<sequence>MRVKLQDIRSNISSLCTHKLLLENNEKGSIDEQKRLNQSRVSPIQFTPKKDGITMTKNDDNDLILTNTVKGWRIRMDYRKSNKAKRKYYLPQQLLDQMLDKLVGHPTELSHCLKHLEYHGLQRKLWCLDLKSNNTQSKLMEKSHGILSYSLVPIISNKDWLVNISSFIPLILILVFKIHFFNLSLGLSFSSSSFESSLDFRVNWE</sequence>
<dbReference type="Gene3D" id="3.10.10.10">
    <property type="entry name" value="HIV Type 1 Reverse Transcriptase, subunit A, domain 1"/>
    <property type="match status" value="1"/>
</dbReference>
<proteinExistence type="predicted"/>
<dbReference type="Proteomes" id="UP000325315">
    <property type="component" value="Unassembled WGS sequence"/>
</dbReference>
<protein>
    <submittedName>
        <fullName evidence="2">Transposon Ty3-I Gag-Pol polyprotein</fullName>
    </submittedName>
</protein>
<evidence type="ECO:0000256" key="1">
    <source>
        <dbReference type="SAM" id="Phobius"/>
    </source>
</evidence>
<dbReference type="SUPFAM" id="SSF56672">
    <property type="entry name" value="DNA/RNA polymerases"/>
    <property type="match status" value="1"/>
</dbReference>
<dbReference type="EMBL" id="SMMG02000007">
    <property type="protein sequence ID" value="KAA3466891.1"/>
    <property type="molecule type" value="Genomic_DNA"/>
</dbReference>